<evidence type="ECO:0000313" key="2">
    <source>
        <dbReference type="EMBL" id="TQD92869.1"/>
    </source>
</evidence>
<evidence type="ECO:0000256" key="1">
    <source>
        <dbReference type="SAM" id="MobiDB-lite"/>
    </source>
</evidence>
<comment type="caution">
    <text evidence="2">The sequence shown here is derived from an EMBL/GenBank/DDBJ whole genome shotgun (WGS) entry which is preliminary data.</text>
</comment>
<proteinExistence type="predicted"/>
<feature type="compositionally biased region" description="Low complexity" evidence="1">
    <location>
        <begin position="74"/>
        <end position="85"/>
    </location>
</feature>
<dbReference type="EMBL" id="VIEB01000381">
    <property type="protein sequence ID" value="TQD92869.1"/>
    <property type="molecule type" value="Genomic_DNA"/>
</dbReference>
<sequence length="128" mass="14233">MEGLLRMVVANSCPMEKRAQSKPSKASTAMPATATEKKLKIIFFVLMLGLGRVVHLNKKALFRNQLSTTRPYFVSPIPSQPSSVPSDKRSRRPSRGFVNTLEPSTLLSRRRVALSSPSAGRKLIWQIP</sequence>
<organism evidence="2 3">
    <name type="scientific">Malus baccata</name>
    <name type="common">Siberian crab apple</name>
    <name type="synonym">Pyrus baccata</name>
    <dbReference type="NCBI Taxonomy" id="106549"/>
    <lineage>
        <taxon>Eukaryota</taxon>
        <taxon>Viridiplantae</taxon>
        <taxon>Streptophyta</taxon>
        <taxon>Embryophyta</taxon>
        <taxon>Tracheophyta</taxon>
        <taxon>Spermatophyta</taxon>
        <taxon>Magnoliopsida</taxon>
        <taxon>eudicotyledons</taxon>
        <taxon>Gunneridae</taxon>
        <taxon>Pentapetalae</taxon>
        <taxon>rosids</taxon>
        <taxon>fabids</taxon>
        <taxon>Rosales</taxon>
        <taxon>Rosaceae</taxon>
        <taxon>Amygdaloideae</taxon>
        <taxon>Maleae</taxon>
        <taxon>Malus</taxon>
    </lineage>
</organism>
<keyword evidence="3" id="KW-1185">Reference proteome</keyword>
<protein>
    <submittedName>
        <fullName evidence="2">Uncharacterized protein</fullName>
    </submittedName>
</protein>
<reference evidence="2 3" key="1">
    <citation type="journal article" date="2019" name="G3 (Bethesda)">
        <title>Sequencing of a Wild Apple (Malus baccata) Genome Unravels the Differences Between Cultivated and Wild Apple Species Regarding Disease Resistance and Cold Tolerance.</title>
        <authorList>
            <person name="Chen X."/>
        </authorList>
    </citation>
    <scope>NUCLEOTIDE SEQUENCE [LARGE SCALE GENOMIC DNA]</scope>
    <source>
        <strain evidence="3">cv. Shandingzi</strain>
        <tissue evidence="2">Leaves</tissue>
    </source>
</reference>
<feature type="region of interest" description="Disordered" evidence="1">
    <location>
        <begin position="73"/>
        <end position="100"/>
    </location>
</feature>
<evidence type="ECO:0000313" key="3">
    <source>
        <dbReference type="Proteomes" id="UP000315295"/>
    </source>
</evidence>
<accession>A0A540M2V5</accession>
<dbReference type="AlphaFoldDB" id="A0A540M2V5"/>
<name>A0A540M2V5_MALBA</name>
<dbReference type="Proteomes" id="UP000315295">
    <property type="component" value="Unassembled WGS sequence"/>
</dbReference>
<gene>
    <name evidence="2" type="ORF">C1H46_021502</name>
</gene>